<evidence type="ECO:0008006" key="4">
    <source>
        <dbReference type="Google" id="ProtNLM"/>
    </source>
</evidence>
<dbReference type="Proteomes" id="UP001328107">
    <property type="component" value="Unassembled WGS sequence"/>
</dbReference>
<evidence type="ECO:0000313" key="3">
    <source>
        <dbReference type="Proteomes" id="UP001328107"/>
    </source>
</evidence>
<comment type="caution">
    <text evidence="2">The sequence shown here is derived from an EMBL/GenBank/DDBJ whole genome shotgun (WGS) entry which is preliminary data.</text>
</comment>
<keyword evidence="1" id="KW-0732">Signal</keyword>
<evidence type="ECO:0000313" key="2">
    <source>
        <dbReference type="EMBL" id="GMR36825.1"/>
    </source>
</evidence>
<protein>
    <recommendedName>
        <fullName evidence="4">Secreted protein</fullName>
    </recommendedName>
</protein>
<sequence>MSSLFLLFIIFSLSQAKPSVYSHSNLASSSWPSGAYCIMQAGSSCPPSFSPNELKLSVPEEITPGMTDQSGNGLIRMGRAGSSFLVYSSYDRVYTLGLTFCCKNN</sequence>
<dbReference type="EMBL" id="BTRK01000002">
    <property type="protein sequence ID" value="GMR36825.1"/>
    <property type="molecule type" value="Genomic_DNA"/>
</dbReference>
<name>A0AAN4ZGZ7_9BILA</name>
<organism evidence="2 3">
    <name type="scientific">Pristionchus mayeri</name>
    <dbReference type="NCBI Taxonomy" id="1317129"/>
    <lineage>
        <taxon>Eukaryota</taxon>
        <taxon>Metazoa</taxon>
        <taxon>Ecdysozoa</taxon>
        <taxon>Nematoda</taxon>
        <taxon>Chromadorea</taxon>
        <taxon>Rhabditida</taxon>
        <taxon>Rhabditina</taxon>
        <taxon>Diplogasteromorpha</taxon>
        <taxon>Diplogasteroidea</taxon>
        <taxon>Neodiplogasteridae</taxon>
        <taxon>Pristionchus</taxon>
    </lineage>
</organism>
<keyword evidence="3" id="KW-1185">Reference proteome</keyword>
<accession>A0AAN4ZGZ7</accession>
<feature type="signal peptide" evidence="1">
    <location>
        <begin position="1"/>
        <end position="16"/>
    </location>
</feature>
<reference evidence="3" key="1">
    <citation type="submission" date="2022-10" db="EMBL/GenBank/DDBJ databases">
        <title>Genome assembly of Pristionchus species.</title>
        <authorList>
            <person name="Yoshida K."/>
            <person name="Sommer R.J."/>
        </authorList>
    </citation>
    <scope>NUCLEOTIDE SEQUENCE [LARGE SCALE GENOMIC DNA]</scope>
    <source>
        <strain evidence="3">RS5460</strain>
    </source>
</reference>
<dbReference type="AlphaFoldDB" id="A0AAN4ZGZ7"/>
<evidence type="ECO:0000256" key="1">
    <source>
        <dbReference type="SAM" id="SignalP"/>
    </source>
</evidence>
<proteinExistence type="predicted"/>
<feature type="chain" id="PRO_5042902265" description="Secreted protein" evidence="1">
    <location>
        <begin position="17"/>
        <end position="105"/>
    </location>
</feature>
<gene>
    <name evidence="2" type="ORF">PMAYCL1PPCAC_07020</name>
</gene>